<dbReference type="InterPro" id="IPR016024">
    <property type="entry name" value="ARM-type_fold"/>
</dbReference>
<gene>
    <name evidence="4" type="ORF">CUNI_LOCUS2320</name>
</gene>
<organism evidence="4 5">
    <name type="scientific">Candidula unifasciata</name>
    <dbReference type="NCBI Taxonomy" id="100452"/>
    <lineage>
        <taxon>Eukaryota</taxon>
        <taxon>Metazoa</taxon>
        <taxon>Spiralia</taxon>
        <taxon>Lophotrochozoa</taxon>
        <taxon>Mollusca</taxon>
        <taxon>Gastropoda</taxon>
        <taxon>Heterobranchia</taxon>
        <taxon>Euthyneura</taxon>
        <taxon>Panpulmonata</taxon>
        <taxon>Eupulmonata</taxon>
        <taxon>Stylommatophora</taxon>
        <taxon>Helicina</taxon>
        <taxon>Helicoidea</taxon>
        <taxon>Geomitridae</taxon>
        <taxon>Candidula</taxon>
    </lineage>
</organism>
<comment type="subcellular location">
    <subcellularLocation>
        <location evidence="1">Nucleus</location>
    </subcellularLocation>
</comment>
<evidence type="ECO:0000256" key="2">
    <source>
        <dbReference type="ARBA" id="ARBA00006809"/>
    </source>
</evidence>
<dbReference type="OrthoDB" id="342531at2759"/>
<name>A0A8S3YMM7_9EUPU</name>
<dbReference type="GO" id="GO:0003723">
    <property type="term" value="F:RNA binding"/>
    <property type="evidence" value="ECO:0007669"/>
    <property type="project" value="TreeGrafter"/>
</dbReference>
<evidence type="ECO:0000256" key="3">
    <source>
        <dbReference type="ARBA" id="ARBA00023242"/>
    </source>
</evidence>
<comment type="caution">
    <text evidence="4">The sequence shown here is derived from an EMBL/GenBank/DDBJ whole genome shotgun (WGS) entry which is preliminary data.</text>
</comment>
<proteinExistence type="inferred from homology"/>
<dbReference type="GO" id="GO:0005730">
    <property type="term" value="C:nucleolus"/>
    <property type="evidence" value="ECO:0007669"/>
    <property type="project" value="InterPro"/>
</dbReference>
<keyword evidence="5" id="KW-1185">Reference proteome</keyword>
<evidence type="ECO:0000313" key="4">
    <source>
        <dbReference type="EMBL" id="CAG5116762.1"/>
    </source>
</evidence>
<keyword evidence="3" id="KW-0539">Nucleus</keyword>
<sequence length="530" mass="59776">MTKFRPPQQILDVFWTLSDGNDDQRSNGAVKLARLIKTFEENEKKEILKYCQERLIRGLSSGRRFARVGFSVALVQLLRENEDLDSGKILSTIKDRLKNFGPEKKSQSEIGGIFLGKAFAVSALIQSGRLAQLSGDVLSSIVYELFKIEDRKSYLKAVCETVLRDIVQQVPADVFGSHIWPKIKARMKKGWEACTLDRVALLLTCRARFPEAVKKKFLRKYWGFPVLGEDNDTNLLTAVLESVQRPEILMDQILPQLLESGRNIASVWKALGEKLMEQMSEKKLKTMAQRQLLGLKIASALVASTDDVDQVLDLLLSPGLARCIFHTVTNRNDPVATAADALCQVVCKKVAGGQILSFLEKIWKLETTLLEQEHSGRIDLVKSNNFLHLVNLLSKEEAESYIKILAAMVMEKDEWQVISDNLVKKGKQIETCLRQLQHISSSPLHSSTLEIQRSVLSLFLRLAYFRVSKGTKKIEHCESCVNLPEDSAARRLSAAFIHKVLDSALTLFTGQQKKWDQISKYLDLLYSLAV</sequence>
<dbReference type="SUPFAM" id="SSF48371">
    <property type="entry name" value="ARM repeat"/>
    <property type="match status" value="1"/>
</dbReference>
<dbReference type="PANTHER" id="PTHR13213">
    <property type="entry name" value="MYB-BINDING PROTEIN 1A FAMILY MEMBER"/>
    <property type="match status" value="1"/>
</dbReference>
<accession>A0A8S3YMM7</accession>
<comment type="similarity">
    <text evidence="2">Belongs to the MYBBP1A family.</text>
</comment>
<dbReference type="Proteomes" id="UP000678393">
    <property type="component" value="Unassembled WGS sequence"/>
</dbReference>
<protein>
    <submittedName>
        <fullName evidence="4">Uncharacterized protein</fullName>
    </submittedName>
</protein>
<evidence type="ECO:0000313" key="5">
    <source>
        <dbReference type="Proteomes" id="UP000678393"/>
    </source>
</evidence>
<reference evidence="4" key="1">
    <citation type="submission" date="2021-04" db="EMBL/GenBank/DDBJ databases">
        <authorList>
            <consortium name="Molecular Ecology Group"/>
        </authorList>
    </citation>
    <scope>NUCLEOTIDE SEQUENCE</scope>
</reference>
<dbReference type="Pfam" id="PF04931">
    <property type="entry name" value="DNA_pol_phi"/>
    <property type="match status" value="1"/>
</dbReference>
<evidence type="ECO:0000256" key="1">
    <source>
        <dbReference type="ARBA" id="ARBA00004123"/>
    </source>
</evidence>
<dbReference type="InterPro" id="IPR007015">
    <property type="entry name" value="DNA_pol_V/MYBBP1A"/>
</dbReference>
<dbReference type="PANTHER" id="PTHR13213:SF2">
    <property type="entry name" value="MYB-BINDING PROTEIN 1A"/>
    <property type="match status" value="1"/>
</dbReference>
<dbReference type="GO" id="GO:0043565">
    <property type="term" value="F:sequence-specific DNA binding"/>
    <property type="evidence" value="ECO:0007669"/>
    <property type="project" value="TreeGrafter"/>
</dbReference>
<dbReference type="GO" id="GO:0003714">
    <property type="term" value="F:transcription corepressor activity"/>
    <property type="evidence" value="ECO:0007669"/>
    <property type="project" value="TreeGrafter"/>
</dbReference>
<dbReference type="EMBL" id="CAJHNH020000298">
    <property type="protein sequence ID" value="CAG5116762.1"/>
    <property type="molecule type" value="Genomic_DNA"/>
</dbReference>
<dbReference type="AlphaFoldDB" id="A0A8S3YMM7"/>